<dbReference type="GO" id="GO:0005654">
    <property type="term" value="C:nucleoplasm"/>
    <property type="evidence" value="ECO:0007669"/>
    <property type="project" value="TreeGrafter"/>
</dbReference>
<dbReference type="FunCoup" id="A0A212EVB9">
    <property type="interactions" value="14"/>
</dbReference>
<evidence type="ECO:0000313" key="10">
    <source>
        <dbReference type="Proteomes" id="UP000007151"/>
    </source>
</evidence>
<name>A0A212EVB9_DANPL</name>
<dbReference type="CDD" id="cd12442">
    <property type="entry name" value="RRM_RBM48"/>
    <property type="match status" value="1"/>
</dbReference>
<evidence type="ECO:0000256" key="6">
    <source>
        <dbReference type="ARBA" id="ARBA00023187"/>
    </source>
</evidence>
<feature type="compositionally biased region" description="Basic and acidic residues" evidence="8">
    <location>
        <begin position="214"/>
        <end position="223"/>
    </location>
</feature>
<keyword evidence="4" id="KW-0747">Spliceosome</keyword>
<comment type="function">
    <text evidence="7">As a component of the minor spliceosome, involved in the splicing of U12-type introns in pre-mRNAs.</text>
</comment>
<dbReference type="InterPro" id="IPR039599">
    <property type="entry name" value="RBM48"/>
</dbReference>
<evidence type="ECO:0000313" key="9">
    <source>
        <dbReference type="EMBL" id="OWR45433.1"/>
    </source>
</evidence>
<dbReference type="eggNOG" id="KOG2703">
    <property type="taxonomic scope" value="Eukaryota"/>
</dbReference>
<dbReference type="AlphaFoldDB" id="A0A212EVB9"/>
<dbReference type="PANTHER" id="PTHR20957">
    <property type="entry name" value="RNA-BINDING PROTEIN 48"/>
    <property type="match status" value="1"/>
</dbReference>
<dbReference type="GO" id="GO:0003723">
    <property type="term" value="F:RNA binding"/>
    <property type="evidence" value="ECO:0007669"/>
    <property type="project" value="UniProtKB-KW"/>
</dbReference>
<dbReference type="InterPro" id="IPR035979">
    <property type="entry name" value="RBD_domain_sf"/>
</dbReference>
<dbReference type="Proteomes" id="UP000007151">
    <property type="component" value="Unassembled WGS sequence"/>
</dbReference>
<evidence type="ECO:0000256" key="1">
    <source>
        <dbReference type="ARBA" id="ARBA00006938"/>
    </source>
</evidence>
<dbReference type="InterPro" id="IPR012677">
    <property type="entry name" value="Nucleotide-bd_a/b_plait_sf"/>
</dbReference>
<dbReference type="Gene3D" id="3.30.70.330">
    <property type="match status" value="1"/>
</dbReference>
<evidence type="ECO:0000256" key="5">
    <source>
        <dbReference type="ARBA" id="ARBA00022884"/>
    </source>
</evidence>
<comment type="similarity">
    <text evidence="1">Belongs to the RBM48 family.</text>
</comment>
<evidence type="ECO:0000256" key="7">
    <source>
        <dbReference type="ARBA" id="ARBA00035004"/>
    </source>
</evidence>
<keyword evidence="6" id="KW-0508">mRNA splicing</keyword>
<dbReference type="EMBL" id="AGBW02012215">
    <property type="protein sequence ID" value="OWR45433.1"/>
    <property type="molecule type" value="Genomic_DNA"/>
</dbReference>
<dbReference type="SUPFAM" id="SSF54928">
    <property type="entry name" value="RNA-binding domain, RBD"/>
    <property type="match status" value="1"/>
</dbReference>
<reference evidence="9 10" key="1">
    <citation type="journal article" date="2011" name="Cell">
        <title>The monarch butterfly genome yields insights into long-distance migration.</title>
        <authorList>
            <person name="Zhan S."/>
            <person name="Merlin C."/>
            <person name="Boore J.L."/>
            <person name="Reppert S.M."/>
        </authorList>
    </citation>
    <scope>NUCLEOTIDE SEQUENCE [LARGE SCALE GENOMIC DNA]</scope>
    <source>
        <strain evidence="9">F-2</strain>
    </source>
</reference>
<dbReference type="STRING" id="278856.A0A212EVB9"/>
<comment type="caution">
    <text evidence="9">The sequence shown here is derived from an EMBL/GenBank/DDBJ whole genome shotgun (WGS) entry which is preliminary data.</text>
</comment>
<feature type="region of interest" description="Disordered" evidence="8">
    <location>
        <begin position="204"/>
        <end position="223"/>
    </location>
</feature>
<evidence type="ECO:0000256" key="2">
    <source>
        <dbReference type="ARBA" id="ARBA00015189"/>
    </source>
</evidence>
<dbReference type="KEGG" id="dpl:KGM_200506"/>
<dbReference type="GO" id="GO:0008380">
    <property type="term" value="P:RNA splicing"/>
    <property type="evidence" value="ECO:0007669"/>
    <property type="project" value="UniProtKB-KW"/>
</dbReference>
<keyword evidence="5" id="KW-0694">RNA-binding</keyword>
<keyword evidence="3" id="KW-0507">mRNA processing</keyword>
<organism evidence="9 10">
    <name type="scientific">Danaus plexippus plexippus</name>
    <dbReference type="NCBI Taxonomy" id="278856"/>
    <lineage>
        <taxon>Eukaryota</taxon>
        <taxon>Metazoa</taxon>
        <taxon>Ecdysozoa</taxon>
        <taxon>Arthropoda</taxon>
        <taxon>Hexapoda</taxon>
        <taxon>Insecta</taxon>
        <taxon>Pterygota</taxon>
        <taxon>Neoptera</taxon>
        <taxon>Endopterygota</taxon>
        <taxon>Lepidoptera</taxon>
        <taxon>Glossata</taxon>
        <taxon>Ditrysia</taxon>
        <taxon>Papilionoidea</taxon>
        <taxon>Nymphalidae</taxon>
        <taxon>Danainae</taxon>
        <taxon>Danaini</taxon>
        <taxon>Danaina</taxon>
        <taxon>Danaus</taxon>
        <taxon>Danaus</taxon>
    </lineage>
</organism>
<sequence>MEESIKANLLPHHEQQSLCTTRLPYRQGRKLTAVKVYSITKESNHLLIFGVPSLNLRQETKSLFIKFGKLLKFNITEHNAEPFTETYHAQYEKIQSARVAKRMLDTKNFYGGVLHVCYAPELENVDETKQKLIQRQRDVIFRLRNLQRDTEKQSVEQPTTNIHTMASQEKELPKKLDMGKINVIKLNDTIGTHRRWKRRKINHAQEIKTSSEQNTKELDANDSTKDYSCENGISLQAPSDIEIVDCTSVDSAIVTNINEHLNYNKFGNEVIRKVPMKPENKIQFYINKKS</sequence>
<protein>
    <recommendedName>
        <fullName evidence="2">RNA-binding protein 48</fullName>
    </recommendedName>
</protein>
<proteinExistence type="inferred from homology"/>
<dbReference type="GO" id="GO:0006397">
    <property type="term" value="P:mRNA processing"/>
    <property type="evidence" value="ECO:0007669"/>
    <property type="project" value="UniProtKB-KW"/>
</dbReference>
<dbReference type="GO" id="GO:0005681">
    <property type="term" value="C:spliceosomal complex"/>
    <property type="evidence" value="ECO:0007669"/>
    <property type="project" value="UniProtKB-KW"/>
</dbReference>
<keyword evidence="10" id="KW-1185">Reference proteome</keyword>
<accession>A0A212EVB9</accession>
<gene>
    <name evidence="9" type="ORF">KGM_200506</name>
</gene>
<dbReference type="PANTHER" id="PTHR20957:SF0">
    <property type="entry name" value="RNA-BINDING PROTEIN 48"/>
    <property type="match status" value="1"/>
</dbReference>
<dbReference type="InterPro" id="IPR034264">
    <property type="entry name" value="RBM48_RRM"/>
</dbReference>
<evidence type="ECO:0000256" key="4">
    <source>
        <dbReference type="ARBA" id="ARBA00022728"/>
    </source>
</evidence>
<evidence type="ECO:0000256" key="8">
    <source>
        <dbReference type="SAM" id="MobiDB-lite"/>
    </source>
</evidence>
<dbReference type="OrthoDB" id="78358at2759"/>
<evidence type="ECO:0000256" key="3">
    <source>
        <dbReference type="ARBA" id="ARBA00022664"/>
    </source>
</evidence>